<reference evidence="1 2" key="1">
    <citation type="submission" date="2019-12" db="EMBL/GenBank/DDBJ databases">
        <authorList>
            <person name="Dong K."/>
        </authorList>
    </citation>
    <scope>NUCLEOTIDE SEQUENCE [LARGE SCALE GENOMIC DNA]</scope>
    <source>
        <strain evidence="1 2">JCM 31225</strain>
    </source>
</reference>
<keyword evidence="2" id="KW-1185">Reference proteome</keyword>
<dbReference type="Pfam" id="PF16132">
    <property type="entry name" value="DUF4843"/>
    <property type="match status" value="1"/>
</dbReference>
<sequence>MRTKHQLWKVGAFLFAIACSLQSCKENIFQPEEFKTGIYFRSDSTDYSFGITPLAVNSHDLSIPVKIMGAPSAQDRSFKVQVLPESGSAQQGVHFEIPNNLLIKADSVNGVMTIKLLRKDLKDGFFKVRFALQETDDFVPVIDEHKKTVITFNNRVEQPNWVDYWGDKSWPSYKLGNWDPIKYIKFMEIFAQMKDKAPSTYQAICKAYGGELLPNFPGGWAWDYDFSLTKYVVIPLYQYFMEQHPEMGVEVPRPYGY</sequence>
<dbReference type="InterPro" id="IPR032299">
    <property type="entry name" value="DUF4843"/>
</dbReference>
<organism evidence="1 2">
    <name type="scientific">Sphingobacterium humi</name>
    <dbReference type="NCBI Taxonomy" id="1796905"/>
    <lineage>
        <taxon>Bacteria</taxon>
        <taxon>Pseudomonadati</taxon>
        <taxon>Bacteroidota</taxon>
        <taxon>Sphingobacteriia</taxon>
        <taxon>Sphingobacteriales</taxon>
        <taxon>Sphingobacteriaceae</taxon>
        <taxon>Sphingobacterium</taxon>
    </lineage>
</organism>
<evidence type="ECO:0000313" key="2">
    <source>
        <dbReference type="Proteomes" id="UP000435036"/>
    </source>
</evidence>
<proteinExistence type="predicted"/>
<name>A0A6N8KZI8_9SPHI</name>
<protein>
    <submittedName>
        <fullName evidence="1">DUF4843 domain-containing protein</fullName>
    </submittedName>
</protein>
<dbReference type="OrthoDB" id="1094829at2"/>
<evidence type="ECO:0000313" key="1">
    <source>
        <dbReference type="EMBL" id="MVZ62506.1"/>
    </source>
</evidence>
<comment type="caution">
    <text evidence="1">The sequence shown here is derived from an EMBL/GenBank/DDBJ whole genome shotgun (WGS) entry which is preliminary data.</text>
</comment>
<dbReference type="AlphaFoldDB" id="A0A6N8KZI8"/>
<dbReference type="PROSITE" id="PS51257">
    <property type="entry name" value="PROKAR_LIPOPROTEIN"/>
    <property type="match status" value="1"/>
</dbReference>
<accession>A0A6N8KZI8</accession>
<dbReference type="Proteomes" id="UP000435036">
    <property type="component" value="Unassembled WGS sequence"/>
</dbReference>
<gene>
    <name evidence="1" type="ORF">GQF63_10765</name>
</gene>
<dbReference type="EMBL" id="WSQA01000007">
    <property type="protein sequence ID" value="MVZ62506.1"/>
    <property type="molecule type" value="Genomic_DNA"/>
</dbReference>
<dbReference type="RefSeq" id="WP_160369235.1">
    <property type="nucleotide sequence ID" value="NZ_WSQA01000007.1"/>
</dbReference>